<accession>X1P8E5</accession>
<protein>
    <submittedName>
        <fullName evidence="1">Uncharacterized protein</fullName>
    </submittedName>
</protein>
<name>X1P8E5_9ZZZZ</name>
<evidence type="ECO:0000313" key="1">
    <source>
        <dbReference type="EMBL" id="GAI52118.1"/>
    </source>
</evidence>
<feature type="non-terminal residue" evidence="1">
    <location>
        <position position="37"/>
    </location>
</feature>
<dbReference type="EMBL" id="BARV01040241">
    <property type="protein sequence ID" value="GAI52118.1"/>
    <property type="molecule type" value="Genomic_DNA"/>
</dbReference>
<sequence length="37" mass="4272">MLDAMSDIRQGDEAKLIKIVETRCSPEVVWKELQQNP</sequence>
<dbReference type="AlphaFoldDB" id="X1P8E5"/>
<gene>
    <name evidence="1" type="ORF">S06H3_61382</name>
</gene>
<reference evidence="1" key="1">
    <citation type="journal article" date="2014" name="Front. Microbiol.">
        <title>High frequency of phylogenetically diverse reductive dehalogenase-homologous genes in deep subseafloor sedimentary metagenomes.</title>
        <authorList>
            <person name="Kawai M."/>
            <person name="Futagami T."/>
            <person name="Toyoda A."/>
            <person name="Takaki Y."/>
            <person name="Nishi S."/>
            <person name="Hori S."/>
            <person name="Arai W."/>
            <person name="Tsubouchi T."/>
            <person name="Morono Y."/>
            <person name="Uchiyama I."/>
            <person name="Ito T."/>
            <person name="Fujiyama A."/>
            <person name="Inagaki F."/>
            <person name="Takami H."/>
        </authorList>
    </citation>
    <scope>NUCLEOTIDE SEQUENCE</scope>
    <source>
        <strain evidence="1">Expedition CK06-06</strain>
    </source>
</reference>
<organism evidence="1">
    <name type="scientific">marine sediment metagenome</name>
    <dbReference type="NCBI Taxonomy" id="412755"/>
    <lineage>
        <taxon>unclassified sequences</taxon>
        <taxon>metagenomes</taxon>
        <taxon>ecological metagenomes</taxon>
    </lineage>
</organism>
<comment type="caution">
    <text evidence="1">The sequence shown here is derived from an EMBL/GenBank/DDBJ whole genome shotgun (WGS) entry which is preliminary data.</text>
</comment>
<proteinExistence type="predicted"/>